<dbReference type="RefSeq" id="WP_076600598.1">
    <property type="nucleotide sequence ID" value="NZ_FTMD01000002.1"/>
</dbReference>
<dbReference type="AlphaFoldDB" id="A0A1N6PIF3"/>
<accession>A0A1N6PIF3</accession>
<reference evidence="2" key="1">
    <citation type="submission" date="2017-01" db="EMBL/GenBank/DDBJ databases">
        <authorList>
            <person name="Varghese N."/>
            <person name="Submissions S."/>
        </authorList>
    </citation>
    <scope>NUCLEOTIDE SEQUENCE [LARGE SCALE GENOMIC DNA]</scope>
    <source>
        <strain evidence="2">ATCC 51758</strain>
    </source>
</reference>
<evidence type="ECO:0000313" key="2">
    <source>
        <dbReference type="Proteomes" id="UP000186819"/>
    </source>
</evidence>
<dbReference type="OrthoDB" id="129521at2"/>
<proteinExistence type="predicted"/>
<name>A0A1N6PIF3_9RHOO</name>
<organism evidence="1 2">
    <name type="scientific">Aromatoleum tolulyticum</name>
    <dbReference type="NCBI Taxonomy" id="34027"/>
    <lineage>
        <taxon>Bacteria</taxon>
        <taxon>Pseudomonadati</taxon>
        <taxon>Pseudomonadota</taxon>
        <taxon>Betaproteobacteria</taxon>
        <taxon>Rhodocyclales</taxon>
        <taxon>Rhodocyclaceae</taxon>
        <taxon>Aromatoleum</taxon>
    </lineage>
</organism>
<gene>
    <name evidence="1" type="ORF">SAMN05421829_10260</name>
</gene>
<dbReference type="EMBL" id="FTMD01000002">
    <property type="protein sequence ID" value="SIQ04063.1"/>
    <property type="molecule type" value="Genomic_DNA"/>
</dbReference>
<evidence type="ECO:0000313" key="1">
    <source>
        <dbReference type="EMBL" id="SIQ04063.1"/>
    </source>
</evidence>
<sequence length="87" mass="9337">MTTVIAVHDVNDVAHWLSSPKRAEFFGAHGMTVRTFVSPDGKNRVGLIIENVPSLEALSQALEGADAAEAMKYDGVHPDTVELFVAS</sequence>
<keyword evidence="2" id="KW-1185">Reference proteome</keyword>
<protein>
    <submittedName>
        <fullName evidence="1">Uncharacterized protein</fullName>
    </submittedName>
</protein>
<dbReference type="Proteomes" id="UP000186819">
    <property type="component" value="Unassembled WGS sequence"/>
</dbReference>